<dbReference type="AlphaFoldDB" id="A0A075LQJ1"/>
<evidence type="ECO:0000256" key="2">
    <source>
        <dbReference type="ARBA" id="ARBA00022801"/>
    </source>
</evidence>
<keyword evidence="3 7" id="KW-0663">Pyridoxal phosphate</keyword>
<comment type="similarity">
    <text evidence="1 7">Belongs to the glutaminase PdxT/SNO family.</text>
</comment>
<evidence type="ECO:0000256" key="7">
    <source>
        <dbReference type="HAMAP-Rule" id="MF_01615"/>
    </source>
</evidence>
<dbReference type="FunFam" id="3.40.50.880:FF:000041">
    <property type="entry name" value="Glutamine amidotransferase subunit pdxT, putative"/>
    <property type="match status" value="1"/>
</dbReference>
<gene>
    <name evidence="7" type="primary">pdxT</name>
    <name evidence="10" type="ORF">PAP_00675</name>
</gene>
<keyword evidence="5 7" id="KW-0456">Lyase</keyword>
<dbReference type="OrthoDB" id="26717at2157"/>
<dbReference type="PROSITE" id="PS51130">
    <property type="entry name" value="PDXT_SNO_2"/>
    <property type="match status" value="1"/>
</dbReference>
<keyword evidence="10" id="KW-0808">Transferase</keyword>
<dbReference type="PROSITE" id="PS01236">
    <property type="entry name" value="PDXT_SNO_1"/>
    <property type="match status" value="1"/>
</dbReference>
<comment type="catalytic activity">
    <reaction evidence="7">
        <text>aldehydo-D-ribose 5-phosphate + D-glyceraldehyde 3-phosphate + L-glutamine = pyridoxal 5'-phosphate + L-glutamate + phosphate + 3 H2O + H(+)</text>
        <dbReference type="Rhea" id="RHEA:31507"/>
        <dbReference type="ChEBI" id="CHEBI:15377"/>
        <dbReference type="ChEBI" id="CHEBI:15378"/>
        <dbReference type="ChEBI" id="CHEBI:29985"/>
        <dbReference type="ChEBI" id="CHEBI:43474"/>
        <dbReference type="ChEBI" id="CHEBI:58273"/>
        <dbReference type="ChEBI" id="CHEBI:58359"/>
        <dbReference type="ChEBI" id="CHEBI:59776"/>
        <dbReference type="ChEBI" id="CHEBI:597326"/>
        <dbReference type="EC" id="4.3.3.6"/>
    </reaction>
</comment>
<keyword evidence="11" id="KW-1185">Reference proteome</keyword>
<dbReference type="Proteomes" id="UP000027981">
    <property type="component" value="Chromosome"/>
</dbReference>
<dbReference type="Gene3D" id="3.40.50.880">
    <property type="match status" value="1"/>
</dbReference>
<dbReference type="PROSITE" id="PS51273">
    <property type="entry name" value="GATASE_TYPE_1"/>
    <property type="match status" value="1"/>
</dbReference>
<dbReference type="UniPathway" id="UPA00245"/>
<feature type="binding site" evidence="7 9">
    <location>
        <position position="113"/>
    </location>
    <ligand>
        <name>L-glutamine</name>
        <dbReference type="ChEBI" id="CHEBI:58359"/>
    </ligand>
</feature>
<dbReference type="HAMAP" id="MF_01615">
    <property type="entry name" value="PdxT"/>
    <property type="match status" value="1"/>
</dbReference>
<dbReference type="GeneID" id="24841270"/>
<reference evidence="10 11" key="2">
    <citation type="journal article" date="2015" name="Genome Announc.">
        <title>Complete Genome Sequence of Hyperthermophilic Piezophilic Archaeon Palaeococcus pacificus DY20341T, Isolated from Deep-Sea Hydrothermal Sediments.</title>
        <authorList>
            <person name="Zeng X."/>
            <person name="Jebbar M."/>
            <person name="Shao Z."/>
        </authorList>
    </citation>
    <scope>NUCLEOTIDE SEQUENCE [LARGE SCALE GENOMIC DNA]</scope>
    <source>
        <strain evidence="10 11">DY20341</strain>
    </source>
</reference>
<comment type="function">
    <text evidence="7">Catalyzes the hydrolysis of glutamine to glutamate and ammonia as part of the biosynthesis of pyridoxal 5'-phosphate. The resulting ammonia molecule is channeled to the active site of PdxS.</text>
</comment>
<evidence type="ECO:0000256" key="8">
    <source>
        <dbReference type="PIRSR" id="PIRSR005639-1"/>
    </source>
</evidence>
<evidence type="ECO:0000256" key="3">
    <source>
        <dbReference type="ARBA" id="ARBA00022898"/>
    </source>
</evidence>
<dbReference type="NCBIfam" id="TIGR03800">
    <property type="entry name" value="PLP_synth_Pdx2"/>
    <property type="match status" value="1"/>
</dbReference>
<dbReference type="InterPro" id="IPR021196">
    <property type="entry name" value="PdxT/SNO_CS"/>
</dbReference>
<evidence type="ECO:0000256" key="9">
    <source>
        <dbReference type="PIRSR" id="PIRSR005639-2"/>
    </source>
</evidence>
<evidence type="ECO:0000256" key="6">
    <source>
        <dbReference type="ARBA" id="ARBA00049534"/>
    </source>
</evidence>
<proteinExistence type="inferred from homology"/>
<name>A0A075LQJ1_9EURY</name>
<dbReference type="RefSeq" id="WP_048164072.1">
    <property type="nucleotide sequence ID" value="NZ_CP006019.1"/>
</dbReference>
<dbReference type="GO" id="GO:0016740">
    <property type="term" value="F:transferase activity"/>
    <property type="evidence" value="ECO:0007669"/>
    <property type="project" value="UniProtKB-KW"/>
</dbReference>
<feature type="active site" description="Charge relay system" evidence="7 8">
    <location>
        <position position="177"/>
    </location>
</feature>
<feature type="binding site" evidence="7 9">
    <location>
        <begin position="52"/>
        <end position="54"/>
    </location>
    <ligand>
        <name>L-glutamine</name>
        <dbReference type="ChEBI" id="CHEBI:58359"/>
    </ligand>
</feature>
<dbReference type="GO" id="GO:0004359">
    <property type="term" value="F:glutaminase activity"/>
    <property type="evidence" value="ECO:0007669"/>
    <property type="project" value="UniProtKB-UniRule"/>
</dbReference>
<evidence type="ECO:0000256" key="5">
    <source>
        <dbReference type="ARBA" id="ARBA00023239"/>
    </source>
</evidence>
<comment type="pathway">
    <text evidence="7">Cofactor biosynthesis; pyridoxal 5'-phosphate biosynthesis.</text>
</comment>
<dbReference type="KEGG" id="ppac:PAP_00675"/>
<reference evidence="11" key="1">
    <citation type="submission" date="2013-06" db="EMBL/GenBank/DDBJ databases">
        <title>Complete Genome Sequence of Hyperthermophilic Palaeococcus pacificus DY20341T, Isolated from a Deep-Sea Hydrothermal Sediments.</title>
        <authorList>
            <person name="Zeng X."/>
            <person name="Shao Z."/>
        </authorList>
    </citation>
    <scope>NUCLEOTIDE SEQUENCE [LARGE SCALE GENOMIC DNA]</scope>
    <source>
        <strain evidence="11">DY20341</strain>
    </source>
</reference>
<dbReference type="GO" id="GO:0006543">
    <property type="term" value="P:L-glutamine catabolic process"/>
    <property type="evidence" value="ECO:0007669"/>
    <property type="project" value="UniProtKB-UniRule"/>
</dbReference>
<dbReference type="EMBL" id="CP006019">
    <property type="protein sequence ID" value="AIF68579.1"/>
    <property type="molecule type" value="Genomic_DNA"/>
</dbReference>
<dbReference type="InterPro" id="IPR029062">
    <property type="entry name" value="Class_I_gatase-like"/>
</dbReference>
<dbReference type="GO" id="GO:0008614">
    <property type="term" value="P:pyridoxine metabolic process"/>
    <property type="evidence" value="ECO:0007669"/>
    <property type="project" value="TreeGrafter"/>
</dbReference>
<organism evidence="10 11">
    <name type="scientific">Palaeococcus pacificus DY20341</name>
    <dbReference type="NCBI Taxonomy" id="1343739"/>
    <lineage>
        <taxon>Archaea</taxon>
        <taxon>Methanobacteriati</taxon>
        <taxon>Methanobacteriota</taxon>
        <taxon>Thermococci</taxon>
        <taxon>Thermococcales</taxon>
        <taxon>Thermococcaceae</taxon>
        <taxon>Palaeococcus</taxon>
    </lineage>
</organism>
<accession>A0A075LQJ1</accession>
<dbReference type="Pfam" id="PF01174">
    <property type="entry name" value="SNO"/>
    <property type="match status" value="1"/>
</dbReference>
<dbReference type="CDD" id="cd01749">
    <property type="entry name" value="GATase1_PB"/>
    <property type="match status" value="1"/>
</dbReference>
<dbReference type="GO" id="GO:0042823">
    <property type="term" value="P:pyridoxal phosphate biosynthetic process"/>
    <property type="evidence" value="ECO:0007669"/>
    <property type="project" value="UniProtKB-UniRule"/>
</dbReference>
<evidence type="ECO:0000256" key="4">
    <source>
        <dbReference type="ARBA" id="ARBA00022962"/>
    </source>
</evidence>
<dbReference type="EC" id="3.5.1.2" evidence="7"/>
<keyword evidence="2 7" id="KW-0378">Hydrolase</keyword>
<dbReference type="STRING" id="1343739.PAP_00675"/>
<evidence type="ECO:0000256" key="1">
    <source>
        <dbReference type="ARBA" id="ARBA00008345"/>
    </source>
</evidence>
<feature type="active site" description="Nucleophile" evidence="7 8">
    <location>
        <position position="84"/>
    </location>
</feature>
<comment type="catalytic activity">
    <reaction evidence="6 7">
        <text>L-glutamine + H2O = L-glutamate + NH4(+)</text>
        <dbReference type="Rhea" id="RHEA:15889"/>
        <dbReference type="ChEBI" id="CHEBI:15377"/>
        <dbReference type="ChEBI" id="CHEBI:28938"/>
        <dbReference type="ChEBI" id="CHEBI:29985"/>
        <dbReference type="ChEBI" id="CHEBI:58359"/>
        <dbReference type="EC" id="3.5.1.2"/>
    </reaction>
</comment>
<dbReference type="GO" id="GO:0005829">
    <property type="term" value="C:cytosol"/>
    <property type="evidence" value="ECO:0007669"/>
    <property type="project" value="TreeGrafter"/>
</dbReference>
<keyword evidence="4 7" id="KW-0315">Glutamine amidotransferase</keyword>
<dbReference type="eggNOG" id="arCOG00034">
    <property type="taxonomic scope" value="Archaea"/>
</dbReference>
<dbReference type="PANTHER" id="PTHR31559:SF0">
    <property type="entry name" value="PYRIDOXAL 5'-PHOSPHATE SYNTHASE SUBUNIT SNO1-RELATED"/>
    <property type="match status" value="1"/>
</dbReference>
<feature type="active site" description="Charge relay system" evidence="7 8">
    <location>
        <position position="179"/>
    </location>
</feature>
<feature type="binding site" evidence="7 9">
    <location>
        <begin position="141"/>
        <end position="142"/>
    </location>
    <ligand>
        <name>L-glutamine</name>
        <dbReference type="ChEBI" id="CHEBI:58359"/>
    </ligand>
</feature>
<dbReference type="PANTHER" id="PTHR31559">
    <property type="entry name" value="PYRIDOXAL 5'-PHOSPHATE SYNTHASE SUBUNIT SNO"/>
    <property type="match status" value="1"/>
</dbReference>
<dbReference type="GO" id="GO:0036381">
    <property type="term" value="F:pyridoxal 5'-phosphate synthase (glutamine hydrolysing) activity"/>
    <property type="evidence" value="ECO:0007669"/>
    <property type="project" value="UniProtKB-UniRule"/>
</dbReference>
<dbReference type="PIRSF" id="PIRSF005639">
    <property type="entry name" value="Glut_amidoT_SNO"/>
    <property type="match status" value="1"/>
</dbReference>
<dbReference type="EC" id="4.3.3.6" evidence="7"/>
<evidence type="ECO:0000313" key="10">
    <source>
        <dbReference type="EMBL" id="AIF68579.1"/>
    </source>
</evidence>
<dbReference type="GO" id="GO:1903600">
    <property type="term" value="C:glutaminase complex"/>
    <property type="evidence" value="ECO:0007669"/>
    <property type="project" value="TreeGrafter"/>
</dbReference>
<comment type="subunit">
    <text evidence="7">In the presence of PdxS, forms a dodecamer of heterodimers. Only shows activity in the heterodimer.</text>
</comment>
<dbReference type="SUPFAM" id="SSF52317">
    <property type="entry name" value="Class I glutamine amidotransferase-like"/>
    <property type="match status" value="1"/>
</dbReference>
<dbReference type="InterPro" id="IPR002161">
    <property type="entry name" value="PdxT/SNO"/>
</dbReference>
<sequence length="195" mass="21547">MKVGVIGVQGAVSEHIEAAKKAMEKLGVSGKVFWLKKPEQLESIDAIIIPGGESTTISRLMVKNGLLDKVRELGESGLPIIGTCAGLIMLAKEVDGAIEEQRFLELLDIKVNRNAYGRQVDSFEAPLRLTFDEEPFLGVFIRAPRIVEVFGKAKPLAYCRNEVVGVEQDGLIGLTFHPELTDDTRLHEYFLRKAL</sequence>
<dbReference type="PROSITE" id="PS51274">
    <property type="entry name" value="GATASE_COBBQ"/>
    <property type="match status" value="1"/>
</dbReference>
<dbReference type="HOGENOM" id="CLU_069674_2_0_2"/>
<protein>
    <recommendedName>
        <fullName evidence="7">Pyridoxal 5'-phosphate synthase subunit PdxT</fullName>
        <ecNumber evidence="7">4.3.3.6</ecNumber>
    </recommendedName>
    <alternativeName>
        <fullName evidence="7">Pdx2</fullName>
    </alternativeName>
    <alternativeName>
        <fullName evidence="7">Pyridoxal 5'-phosphate synthase glutaminase subunit</fullName>
        <ecNumber evidence="7">3.5.1.2</ecNumber>
    </alternativeName>
</protein>
<evidence type="ECO:0000313" key="11">
    <source>
        <dbReference type="Proteomes" id="UP000027981"/>
    </source>
</evidence>